<gene>
    <name evidence="1" type="ORF">PHMEG_00013486</name>
</gene>
<protein>
    <submittedName>
        <fullName evidence="1">Polyprotein</fullName>
    </submittedName>
</protein>
<comment type="caution">
    <text evidence="1">The sequence shown here is derived from an EMBL/GenBank/DDBJ whole genome shotgun (WGS) entry which is preliminary data.</text>
</comment>
<sequence length="113" mass="12833">MKALGLMTKGLSVNHHTKVRQVTSTMQTRSTLLEFYNRTAITRRLHDFKMEDGSTMARHLNKFDQLIVGLQTVGEPLDNSRQLVMMLSSLPTEFKLIASIVENSKDVTLIEVK</sequence>
<dbReference type="OrthoDB" id="165998at2759"/>
<dbReference type="EMBL" id="NBNE01001636">
    <property type="protein sequence ID" value="OWZ13225.1"/>
    <property type="molecule type" value="Genomic_DNA"/>
</dbReference>
<evidence type="ECO:0000313" key="1">
    <source>
        <dbReference type="EMBL" id="OWZ13225.1"/>
    </source>
</evidence>
<dbReference type="AlphaFoldDB" id="A0A225W6L8"/>
<evidence type="ECO:0000313" key="2">
    <source>
        <dbReference type="Proteomes" id="UP000198211"/>
    </source>
</evidence>
<dbReference type="Pfam" id="PF14223">
    <property type="entry name" value="Retrotran_gag_2"/>
    <property type="match status" value="1"/>
</dbReference>
<reference evidence="2" key="1">
    <citation type="submission" date="2017-03" db="EMBL/GenBank/DDBJ databases">
        <title>Phytopthora megakarya and P. palmivora, two closely related causual agents of cacao black pod achieved similar genome size and gene model numbers by different mechanisms.</title>
        <authorList>
            <person name="Ali S."/>
            <person name="Shao J."/>
            <person name="Larry D.J."/>
            <person name="Kronmiller B."/>
            <person name="Shen D."/>
            <person name="Strem M.D."/>
            <person name="Melnick R.L."/>
            <person name="Guiltinan M.J."/>
            <person name="Tyler B.M."/>
            <person name="Meinhardt L.W."/>
            <person name="Bailey B.A."/>
        </authorList>
    </citation>
    <scope>NUCLEOTIDE SEQUENCE [LARGE SCALE GENOMIC DNA]</scope>
    <source>
        <strain evidence="2">zdho120</strain>
    </source>
</reference>
<dbReference type="Proteomes" id="UP000198211">
    <property type="component" value="Unassembled WGS sequence"/>
</dbReference>
<name>A0A225W6L8_9STRA</name>
<keyword evidence="2" id="KW-1185">Reference proteome</keyword>
<proteinExistence type="predicted"/>
<accession>A0A225W6L8</accession>
<organism evidence="1 2">
    <name type="scientific">Phytophthora megakarya</name>
    <dbReference type="NCBI Taxonomy" id="4795"/>
    <lineage>
        <taxon>Eukaryota</taxon>
        <taxon>Sar</taxon>
        <taxon>Stramenopiles</taxon>
        <taxon>Oomycota</taxon>
        <taxon>Peronosporomycetes</taxon>
        <taxon>Peronosporales</taxon>
        <taxon>Peronosporaceae</taxon>
        <taxon>Phytophthora</taxon>
    </lineage>
</organism>